<dbReference type="EMBL" id="AM454472">
    <property type="protein sequence ID" value="CAN70011.1"/>
    <property type="molecule type" value="Genomic_DNA"/>
</dbReference>
<gene>
    <name evidence="1" type="ORF">VITISV_000610</name>
</gene>
<dbReference type="AlphaFoldDB" id="A5BCF8"/>
<reference evidence="1" key="1">
    <citation type="journal article" date="2007" name="PLoS ONE">
        <title>The first genome sequence of an elite grapevine cultivar (Pinot noir Vitis vinifera L.): coping with a highly heterozygous genome.</title>
        <authorList>
            <person name="Velasco R."/>
            <person name="Zharkikh A."/>
            <person name="Troggio M."/>
            <person name="Cartwright D.A."/>
            <person name="Cestaro A."/>
            <person name="Pruss D."/>
            <person name="Pindo M."/>
            <person name="FitzGerald L.M."/>
            <person name="Vezzulli S."/>
            <person name="Reid J."/>
            <person name="Malacarne G."/>
            <person name="Iliev D."/>
            <person name="Coppola G."/>
            <person name="Wardell B."/>
            <person name="Micheletti D."/>
            <person name="Macalma T."/>
            <person name="Facci M."/>
            <person name="Mitchell J.T."/>
            <person name="Perazzolli M."/>
            <person name="Eldredge G."/>
            <person name="Gatto P."/>
            <person name="Oyzerski R."/>
            <person name="Moretto M."/>
            <person name="Gutin N."/>
            <person name="Stefanini M."/>
            <person name="Chen Y."/>
            <person name="Segala C."/>
            <person name="Davenport C."/>
            <person name="Dematte L."/>
            <person name="Mraz A."/>
            <person name="Battilana J."/>
            <person name="Stormo K."/>
            <person name="Costa F."/>
            <person name="Tao Q."/>
            <person name="Si-Ammour A."/>
            <person name="Harkins T."/>
            <person name="Lackey A."/>
            <person name="Perbost C."/>
            <person name="Taillon B."/>
            <person name="Stella A."/>
            <person name="Solovyev V."/>
            <person name="Fawcett J.A."/>
            <person name="Sterck L."/>
            <person name="Vandepoele K."/>
            <person name="Grando S.M."/>
            <person name="Toppo S."/>
            <person name="Moser C."/>
            <person name="Lanchbury J."/>
            <person name="Bogden R."/>
            <person name="Skolnick M."/>
            <person name="Sgaramella V."/>
            <person name="Bhatnagar S.K."/>
            <person name="Fontana P."/>
            <person name="Gutin A."/>
            <person name="Van de Peer Y."/>
            <person name="Salamini F."/>
            <person name="Viola R."/>
        </authorList>
    </citation>
    <scope>NUCLEOTIDE SEQUENCE</scope>
</reference>
<name>A5BCF8_VITVI</name>
<organism evidence="1">
    <name type="scientific">Vitis vinifera</name>
    <name type="common">Grape</name>
    <dbReference type="NCBI Taxonomy" id="29760"/>
    <lineage>
        <taxon>Eukaryota</taxon>
        <taxon>Viridiplantae</taxon>
        <taxon>Streptophyta</taxon>
        <taxon>Embryophyta</taxon>
        <taxon>Tracheophyta</taxon>
        <taxon>Spermatophyta</taxon>
        <taxon>Magnoliopsida</taxon>
        <taxon>eudicotyledons</taxon>
        <taxon>Gunneridae</taxon>
        <taxon>Pentapetalae</taxon>
        <taxon>rosids</taxon>
        <taxon>Vitales</taxon>
        <taxon>Vitaceae</taxon>
        <taxon>Viteae</taxon>
        <taxon>Vitis</taxon>
    </lineage>
</organism>
<accession>A5BCF8</accession>
<proteinExistence type="predicted"/>
<sequence>MVRKAEFLRLENEQPKEALELFRKTQELENPLEVDEFVGLLKTQHVMATLPFDHQSNPRLRRVIWNPWQSNGKLKNMKNQSFEVLFHKQIRNARRGSKEKSAMKHILDDSHVRHFWDTSWSPMYACYMSFRSSESQQSNASNGAQFGVEMKEL</sequence>
<evidence type="ECO:0000313" key="1">
    <source>
        <dbReference type="EMBL" id="CAN70011.1"/>
    </source>
</evidence>
<protein>
    <submittedName>
        <fullName evidence="1">Uncharacterized protein</fullName>
    </submittedName>
</protein>